<keyword evidence="3" id="KW-1185">Reference proteome</keyword>
<gene>
    <name evidence="2" type="ORF">M5K25_014105</name>
</gene>
<feature type="compositionally biased region" description="Basic and acidic residues" evidence="1">
    <location>
        <begin position="592"/>
        <end position="621"/>
    </location>
</feature>
<dbReference type="AlphaFoldDB" id="A0ABD0UUI3"/>
<feature type="region of interest" description="Disordered" evidence="1">
    <location>
        <begin position="275"/>
        <end position="323"/>
    </location>
</feature>
<dbReference type="EMBL" id="JANQDX010000011">
    <property type="protein sequence ID" value="KAL0916579.1"/>
    <property type="molecule type" value="Genomic_DNA"/>
</dbReference>
<feature type="region of interest" description="Disordered" evidence="1">
    <location>
        <begin position="245"/>
        <end position="264"/>
    </location>
</feature>
<proteinExistence type="predicted"/>
<evidence type="ECO:0000313" key="3">
    <source>
        <dbReference type="Proteomes" id="UP001552299"/>
    </source>
</evidence>
<evidence type="ECO:0000256" key="1">
    <source>
        <dbReference type="SAM" id="MobiDB-lite"/>
    </source>
</evidence>
<feature type="region of interest" description="Disordered" evidence="1">
    <location>
        <begin position="573"/>
        <end position="675"/>
    </location>
</feature>
<comment type="caution">
    <text evidence="2">The sequence shown here is derived from an EMBL/GenBank/DDBJ whole genome shotgun (WGS) entry which is preliminary data.</text>
</comment>
<name>A0ABD0UUI3_DENTH</name>
<feature type="region of interest" description="Disordered" evidence="1">
    <location>
        <begin position="183"/>
        <end position="229"/>
    </location>
</feature>
<sequence length="675" mass="75709">MTCIVVFRPKWFGQIDLRPLPGASPLGIALNSIVTLLLLPKQGGEALTDALFTNPVRQRTFDSFRFLLKPAENRSSFCFHPKPAENRFFSLKWTPPRPSKIRDDARRRRTEPLLGATFVNTLTNSPSQISSSLSQALPLFPSTLRQDTLNSKKNTPQDQIMATEVKLHPKQDNIRDGQSLLSEIKLKKPPAKRTQKAPGCQAWDRPRKPKLPTKPMSSKEPQLPTPALPLLFGETQNQGLPRLLSVPRNAQPDAGPPPSPALVEPKTSLLCLSPLSSAQPKNRRPRPTSPFLFARPRRSPAPRLLPCASLDKPRPPATSPRPVRLYSSRRLSDLDYSNKEYGSDGYISPGSLEICLNRHIRLVNIRSFLSTLYSLFRFGQVNVEFPLSFLFALLFRFGQASIESSHSLFRFGQVNVGFSFLPSMLLFRFGQADSWSFFLLLTHRFDLVSRHWQQLPTPALPLLFGETQNQGLPRLLSVPRNAQPDAGPPPSPALVEPETSLLCLSPLSSAQPKNRRPRPTSPFLFARPRRSPAPRLLPCASLDKPRPPATSPRPVRLYSSRRLSDLCGRTLYVPIPPAGSFRRPTAGKPRKDKGLRSGKPREGLDPDKASMNERDMADPAKKPRSTCRLTAIQAEKNAKEEKITSKEDFPRRATSEKQRRRRQEATPEPFSISRK</sequence>
<feature type="region of interest" description="Disordered" evidence="1">
    <location>
        <begin position="507"/>
        <end position="557"/>
    </location>
</feature>
<evidence type="ECO:0000313" key="2">
    <source>
        <dbReference type="EMBL" id="KAL0916579.1"/>
    </source>
</evidence>
<reference evidence="2 3" key="1">
    <citation type="journal article" date="2024" name="Plant Biotechnol. J.">
        <title>Dendrobium thyrsiflorum genome and its molecular insights into genes involved in important horticultural traits.</title>
        <authorList>
            <person name="Chen B."/>
            <person name="Wang J.Y."/>
            <person name="Zheng P.J."/>
            <person name="Li K.L."/>
            <person name="Liang Y.M."/>
            <person name="Chen X.F."/>
            <person name="Zhang C."/>
            <person name="Zhao X."/>
            <person name="He X."/>
            <person name="Zhang G.Q."/>
            <person name="Liu Z.J."/>
            <person name="Xu Q."/>
        </authorList>
    </citation>
    <scope>NUCLEOTIDE SEQUENCE [LARGE SCALE GENOMIC DNA]</scope>
    <source>
        <strain evidence="2">GZMU011</strain>
    </source>
</reference>
<feature type="compositionally biased region" description="Basic and acidic residues" evidence="1">
    <location>
        <begin position="636"/>
        <end position="657"/>
    </location>
</feature>
<accession>A0ABD0UUI3</accession>
<dbReference type="Proteomes" id="UP001552299">
    <property type="component" value="Unassembled WGS sequence"/>
</dbReference>
<protein>
    <submittedName>
        <fullName evidence="2">Uncharacterized protein</fullName>
    </submittedName>
</protein>
<organism evidence="2 3">
    <name type="scientific">Dendrobium thyrsiflorum</name>
    <name type="common">Pinecone-like raceme dendrobium</name>
    <name type="synonym">Orchid</name>
    <dbReference type="NCBI Taxonomy" id="117978"/>
    <lineage>
        <taxon>Eukaryota</taxon>
        <taxon>Viridiplantae</taxon>
        <taxon>Streptophyta</taxon>
        <taxon>Embryophyta</taxon>
        <taxon>Tracheophyta</taxon>
        <taxon>Spermatophyta</taxon>
        <taxon>Magnoliopsida</taxon>
        <taxon>Liliopsida</taxon>
        <taxon>Asparagales</taxon>
        <taxon>Orchidaceae</taxon>
        <taxon>Epidendroideae</taxon>
        <taxon>Malaxideae</taxon>
        <taxon>Dendrobiinae</taxon>
        <taxon>Dendrobium</taxon>
    </lineage>
</organism>